<dbReference type="InterPro" id="IPR036691">
    <property type="entry name" value="Endo/exonu/phosph_ase_sf"/>
</dbReference>
<reference evidence="2 3" key="1">
    <citation type="journal article" date="2007" name="Nature">
        <title>Evolution of genes and genomes on the Drosophila phylogeny.</title>
        <authorList>
            <consortium name="Drosophila 12 Genomes Consortium"/>
            <person name="Clark A.G."/>
            <person name="Eisen M.B."/>
            <person name="Smith D.R."/>
            <person name="Bergman C.M."/>
            <person name="Oliver B."/>
            <person name="Markow T.A."/>
            <person name="Kaufman T.C."/>
            <person name="Kellis M."/>
            <person name="Gelbart W."/>
            <person name="Iyer V.N."/>
            <person name="Pollard D.A."/>
            <person name="Sackton T.B."/>
            <person name="Larracuente A.M."/>
            <person name="Singh N.D."/>
            <person name="Abad J.P."/>
            <person name="Abt D.N."/>
            <person name="Adryan B."/>
            <person name="Aguade M."/>
            <person name="Akashi H."/>
            <person name="Anderson W.W."/>
            <person name="Aquadro C.F."/>
            <person name="Ardell D.H."/>
            <person name="Arguello R."/>
            <person name="Artieri C.G."/>
            <person name="Barbash D.A."/>
            <person name="Barker D."/>
            <person name="Barsanti P."/>
            <person name="Batterham P."/>
            <person name="Batzoglou S."/>
            <person name="Begun D."/>
            <person name="Bhutkar A."/>
            <person name="Blanco E."/>
            <person name="Bosak S.A."/>
            <person name="Bradley R.K."/>
            <person name="Brand A.D."/>
            <person name="Brent M.R."/>
            <person name="Brooks A.N."/>
            <person name="Brown R.H."/>
            <person name="Butlin R.K."/>
            <person name="Caggese C."/>
            <person name="Calvi B.R."/>
            <person name="Bernardo de Carvalho A."/>
            <person name="Caspi A."/>
            <person name="Castrezana S."/>
            <person name="Celniker S.E."/>
            <person name="Chang J.L."/>
            <person name="Chapple C."/>
            <person name="Chatterji S."/>
            <person name="Chinwalla A."/>
            <person name="Civetta A."/>
            <person name="Clifton S.W."/>
            <person name="Comeron J.M."/>
            <person name="Costello J.C."/>
            <person name="Coyne J.A."/>
            <person name="Daub J."/>
            <person name="David R.G."/>
            <person name="Delcher A.L."/>
            <person name="Delehaunty K."/>
            <person name="Do C.B."/>
            <person name="Ebling H."/>
            <person name="Edwards K."/>
            <person name="Eickbush T."/>
            <person name="Evans J.D."/>
            <person name="Filipski A."/>
            <person name="Findeiss S."/>
            <person name="Freyhult E."/>
            <person name="Fulton L."/>
            <person name="Fulton R."/>
            <person name="Garcia A.C."/>
            <person name="Gardiner A."/>
            <person name="Garfield D.A."/>
            <person name="Garvin B.E."/>
            <person name="Gibson G."/>
            <person name="Gilbert D."/>
            <person name="Gnerre S."/>
            <person name="Godfrey J."/>
            <person name="Good R."/>
            <person name="Gotea V."/>
            <person name="Gravely B."/>
            <person name="Greenberg A.J."/>
            <person name="Griffiths-Jones S."/>
            <person name="Gross S."/>
            <person name="Guigo R."/>
            <person name="Gustafson E.A."/>
            <person name="Haerty W."/>
            <person name="Hahn M.W."/>
            <person name="Halligan D.L."/>
            <person name="Halpern A.L."/>
            <person name="Halter G.M."/>
            <person name="Han M.V."/>
            <person name="Heger A."/>
            <person name="Hillier L."/>
            <person name="Hinrichs A.S."/>
            <person name="Holmes I."/>
            <person name="Hoskins R.A."/>
            <person name="Hubisz M.J."/>
            <person name="Hultmark D."/>
            <person name="Huntley M.A."/>
            <person name="Jaffe D.B."/>
            <person name="Jagadeeshan S."/>
            <person name="Jeck W.R."/>
            <person name="Johnson J."/>
            <person name="Jones C.D."/>
            <person name="Jordan W.C."/>
            <person name="Karpen G.H."/>
            <person name="Kataoka E."/>
            <person name="Keightley P.D."/>
            <person name="Kheradpour P."/>
            <person name="Kirkness E.F."/>
            <person name="Koerich L.B."/>
            <person name="Kristiansen K."/>
            <person name="Kudrna D."/>
            <person name="Kulathinal R.J."/>
            <person name="Kumar S."/>
            <person name="Kwok R."/>
            <person name="Lander E."/>
            <person name="Langley C.H."/>
            <person name="Lapoint R."/>
            <person name="Lazzaro B.P."/>
            <person name="Lee S.J."/>
            <person name="Levesque L."/>
            <person name="Li R."/>
            <person name="Lin C.F."/>
            <person name="Lin M.F."/>
            <person name="Lindblad-Toh K."/>
            <person name="Llopart A."/>
            <person name="Long M."/>
            <person name="Low L."/>
            <person name="Lozovsky E."/>
            <person name="Lu J."/>
            <person name="Luo M."/>
            <person name="Machado C.A."/>
            <person name="Makalowski W."/>
            <person name="Marzo M."/>
            <person name="Matsuda M."/>
            <person name="Matzkin L."/>
            <person name="McAllister B."/>
            <person name="McBride C.S."/>
            <person name="McKernan B."/>
            <person name="McKernan K."/>
            <person name="Mendez-Lago M."/>
            <person name="Minx P."/>
            <person name="Mollenhauer M.U."/>
            <person name="Montooth K."/>
            <person name="Mount S.M."/>
            <person name="Mu X."/>
            <person name="Myers E."/>
            <person name="Negre B."/>
            <person name="Newfeld S."/>
            <person name="Nielsen R."/>
            <person name="Noor M.A."/>
            <person name="O'Grady P."/>
            <person name="Pachter L."/>
            <person name="Papaceit M."/>
            <person name="Parisi M.J."/>
            <person name="Parisi M."/>
            <person name="Parts L."/>
            <person name="Pedersen J.S."/>
            <person name="Pesole G."/>
            <person name="Phillippy A.M."/>
            <person name="Ponting C.P."/>
            <person name="Pop M."/>
            <person name="Porcelli D."/>
            <person name="Powell J.R."/>
            <person name="Prohaska S."/>
            <person name="Pruitt K."/>
            <person name="Puig M."/>
            <person name="Quesneville H."/>
            <person name="Ram K.R."/>
            <person name="Rand D."/>
            <person name="Rasmussen M.D."/>
            <person name="Reed L.K."/>
            <person name="Reenan R."/>
            <person name="Reily A."/>
            <person name="Remington K.A."/>
            <person name="Rieger T.T."/>
            <person name="Ritchie M.G."/>
            <person name="Robin C."/>
            <person name="Rogers Y.H."/>
            <person name="Rohde C."/>
            <person name="Rozas J."/>
            <person name="Rubenfield M.J."/>
            <person name="Ruiz A."/>
            <person name="Russo S."/>
            <person name="Salzberg S.L."/>
            <person name="Sanchez-Gracia A."/>
            <person name="Saranga D.J."/>
            <person name="Sato H."/>
            <person name="Schaeffer S.W."/>
            <person name="Schatz M.C."/>
            <person name="Schlenke T."/>
            <person name="Schwartz R."/>
            <person name="Segarra C."/>
            <person name="Singh R.S."/>
            <person name="Sirot L."/>
            <person name="Sirota M."/>
            <person name="Sisneros N.B."/>
            <person name="Smith C.D."/>
            <person name="Smith T.F."/>
            <person name="Spieth J."/>
            <person name="Stage D.E."/>
            <person name="Stark A."/>
            <person name="Stephan W."/>
            <person name="Strausberg R.L."/>
            <person name="Strempel S."/>
            <person name="Sturgill D."/>
            <person name="Sutton G."/>
            <person name="Sutton G.G."/>
            <person name="Tao W."/>
            <person name="Teichmann S."/>
            <person name="Tobari Y.N."/>
            <person name="Tomimura Y."/>
            <person name="Tsolas J.M."/>
            <person name="Valente V.L."/>
            <person name="Venter E."/>
            <person name="Venter J.C."/>
            <person name="Vicario S."/>
            <person name="Vieira F.G."/>
            <person name="Vilella A.J."/>
            <person name="Villasante A."/>
            <person name="Walenz B."/>
            <person name="Wang J."/>
            <person name="Wasserman M."/>
            <person name="Watts T."/>
            <person name="Wilson D."/>
            <person name="Wilson R.K."/>
            <person name="Wing R.A."/>
            <person name="Wolfner M.F."/>
            <person name="Wong A."/>
            <person name="Wong G.K."/>
            <person name="Wu C.I."/>
            <person name="Wu G."/>
            <person name="Yamamoto D."/>
            <person name="Yang H.P."/>
            <person name="Yang S.P."/>
            <person name="Yorke J.A."/>
            <person name="Yoshida K."/>
            <person name="Zdobnov E."/>
            <person name="Zhang P."/>
            <person name="Zhang Y."/>
            <person name="Zimin A.V."/>
            <person name="Baldwin J."/>
            <person name="Abdouelleil A."/>
            <person name="Abdulkadir J."/>
            <person name="Abebe A."/>
            <person name="Abera B."/>
            <person name="Abreu J."/>
            <person name="Acer S.C."/>
            <person name="Aftuck L."/>
            <person name="Alexander A."/>
            <person name="An P."/>
            <person name="Anderson E."/>
            <person name="Anderson S."/>
            <person name="Arachi H."/>
            <person name="Azer M."/>
            <person name="Bachantsang P."/>
            <person name="Barry A."/>
            <person name="Bayul T."/>
            <person name="Berlin A."/>
            <person name="Bessette D."/>
            <person name="Bloom T."/>
            <person name="Blye J."/>
            <person name="Boguslavskiy L."/>
            <person name="Bonnet C."/>
            <person name="Boukhgalter B."/>
            <person name="Bourzgui I."/>
            <person name="Brown A."/>
            <person name="Cahill P."/>
            <person name="Channer S."/>
            <person name="Cheshatsang Y."/>
            <person name="Chuda L."/>
            <person name="Citroen M."/>
            <person name="Collymore A."/>
            <person name="Cooke P."/>
            <person name="Costello M."/>
            <person name="D'Aco K."/>
            <person name="Daza R."/>
            <person name="De Haan G."/>
            <person name="DeGray S."/>
            <person name="DeMaso C."/>
            <person name="Dhargay N."/>
            <person name="Dooley K."/>
            <person name="Dooley E."/>
            <person name="Doricent M."/>
            <person name="Dorje P."/>
            <person name="Dorjee K."/>
            <person name="Dupes A."/>
            <person name="Elong R."/>
            <person name="Falk J."/>
            <person name="Farina A."/>
            <person name="Faro S."/>
            <person name="Ferguson D."/>
            <person name="Fisher S."/>
            <person name="Foley C.D."/>
            <person name="Franke A."/>
            <person name="Friedrich D."/>
            <person name="Gadbois L."/>
            <person name="Gearin G."/>
            <person name="Gearin C.R."/>
            <person name="Giannoukos G."/>
            <person name="Goode T."/>
            <person name="Graham J."/>
            <person name="Grandbois E."/>
            <person name="Grewal S."/>
            <person name="Gyaltsen K."/>
            <person name="Hafez N."/>
            <person name="Hagos B."/>
            <person name="Hall J."/>
            <person name="Henson C."/>
            <person name="Hollinger A."/>
            <person name="Honan T."/>
            <person name="Huard M.D."/>
            <person name="Hughes L."/>
            <person name="Hurhula B."/>
            <person name="Husby M.E."/>
            <person name="Kamat A."/>
            <person name="Kanga B."/>
            <person name="Kashin S."/>
            <person name="Khazanovich D."/>
            <person name="Kisner P."/>
            <person name="Lance K."/>
            <person name="Lara M."/>
            <person name="Lee W."/>
            <person name="Lennon N."/>
            <person name="Letendre F."/>
            <person name="LeVine R."/>
            <person name="Lipovsky A."/>
            <person name="Liu X."/>
            <person name="Liu J."/>
            <person name="Liu S."/>
            <person name="Lokyitsang T."/>
            <person name="Lokyitsang Y."/>
            <person name="Lubonja R."/>
            <person name="Lui A."/>
            <person name="MacDonald P."/>
            <person name="Magnisalis V."/>
            <person name="Maru K."/>
            <person name="Matthews C."/>
            <person name="McCusker W."/>
            <person name="McDonough S."/>
            <person name="Mehta T."/>
            <person name="Meldrim J."/>
            <person name="Meneus L."/>
            <person name="Mihai O."/>
            <person name="Mihalev A."/>
            <person name="Mihova T."/>
            <person name="Mittelman R."/>
            <person name="Mlenga V."/>
            <person name="Montmayeur A."/>
            <person name="Mulrain L."/>
            <person name="Navidi A."/>
            <person name="Naylor J."/>
            <person name="Negash T."/>
            <person name="Nguyen T."/>
            <person name="Nguyen N."/>
            <person name="Nicol R."/>
            <person name="Norbu C."/>
            <person name="Norbu N."/>
            <person name="Novod N."/>
            <person name="O'Neill B."/>
            <person name="Osman S."/>
            <person name="Markiewicz E."/>
            <person name="Oyono O.L."/>
            <person name="Patti C."/>
            <person name="Phunkhang P."/>
            <person name="Pierre F."/>
            <person name="Priest M."/>
            <person name="Raghuraman S."/>
            <person name="Rege F."/>
            <person name="Reyes R."/>
            <person name="Rise C."/>
            <person name="Rogov P."/>
            <person name="Ross K."/>
            <person name="Ryan E."/>
            <person name="Settipalli S."/>
            <person name="Shea T."/>
            <person name="Sherpa N."/>
            <person name="Shi L."/>
            <person name="Shih D."/>
            <person name="Sparrow T."/>
            <person name="Spaulding J."/>
            <person name="Stalker J."/>
            <person name="Stange-Thomann N."/>
            <person name="Stavropoulos S."/>
            <person name="Stone C."/>
            <person name="Strader C."/>
            <person name="Tesfaye S."/>
            <person name="Thomson T."/>
            <person name="Thoulutsang Y."/>
            <person name="Thoulutsang D."/>
            <person name="Topham K."/>
            <person name="Topping I."/>
            <person name="Tsamla T."/>
            <person name="Vassiliev H."/>
            <person name="Vo A."/>
            <person name="Wangchuk T."/>
            <person name="Wangdi T."/>
            <person name="Weiand M."/>
            <person name="Wilkinson J."/>
            <person name="Wilson A."/>
            <person name="Yadav S."/>
            <person name="Young G."/>
            <person name="Yu Q."/>
            <person name="Zembek L."/>
            <person name="Zhong D."/>
            <person name="Zimmer A."/>
            <person name="Zwirko Z."/>
            <person name="Jaffe D.B."/>
            <person name="Alvarez P."/>
            <person name="Brockman W."/>
            <person name="Butler J."/>
            <person name="Chin C."/>
            <person name="Gnerre S."/>
            <person name="Grabherr M."/>
            <person name="Kleber M."/>
            <person name="Mauceli E."/>
            <person name="MacCallum I."/>
        </authorList>
    </citation>
    <scope>NUCLEOTIDE SEQUENCE [LARGE SCALE GENOMIC DNA]</scope>
    <source>
        <strain evidence="3">MSH-3 / Tucson 14011-0111.49</strain>
    </source>
</reference>
<evidence type="ECO:0000313" key="3">
    <source>
        <dbReference type="Proteomes" id="UP000008744"/>
    </source>
</evidence>
<feature type="region of interest" description="Disordered" evidence="1">
    <location>
        <begin position="44"/>
        <end position="64"/>
    </location>
</feature>
<feature type="compositionally biased region" description="Basic and acidic residues" evidence="1">
    <location>
        <begin position="55"/>
        <end position="64"/>
    </location>
</feature>
<gene>
    <name evidence="2" type="primary">Dper\GL19683</name>
    <name evidence="2" type="ORF">Dper_GL19683</name>
</gene>
<accession>B4HCV4</accession>
<dbReference type="Gene3D" id="3.60.10.10">
    <property type="entry name" value="Endonuclease/exonuclease/phosphatase"/>
    <property type="match status" value="1"/>
</dbReference>
<keyword evidence="3" id="KW-1185">Reference proteome</keyword>
<dbReference type="Proteomes" id="UP000008744">
    <property type="component" value="Unassembled WGS sequence"/>
</dbReference>
<sequence length="86" mass="9714">MTFCRAGRSSIIDLIFLSSSLCRHSTWTMGDEFTFSDHQEMHFELGGSGTETDAEDSRRMRPVHAKEETVFTSKTLLLVDAGNRRA</sequence>
<organism evidence="3">
    <name type="scientific">Drosophila persimilis</name>
    <name type="common">Fruit fly</name>
    <dbReference type="NCBI Taxonomy" id="7234"/>
    <lineage>
        <taxon>Eukaryota</taxon>
        <taxon>Metazoa</taxon>
        <taxon>Ecdysozoa</taxon>
        <taxon>Arthropoda</taxon>
        <taxon>Hexapoda</taxon>
        <taxon>Insecta</taxon>
        <taxon>Pterygota</taxon>
        <taxon>Neoptera</taxon>
        <taxon>Endopterygota</taxon>
        <taxon>Diptera</taxon>
        <taxon>Brachycera</taxon>
        <taxon>Muscomorpha</taxon>
        <taxon>Ephydroidea</taxon>
        <taxon>Drosophilidae</taxon>
        <taxon>Drosophila</taxon>
        <taxon>Sophophora</taxon>
    </lineage>
</organism>
<dbReference type="AlphaFoldDB" id="B4HCV4"/>
<protein>
    <submittedName>
        <fullName evidence="2">GL19683</fullName>
    </submittedName>
</protein>
<evidence type="ECO:0000256" key="1">
    <source>
        <dbReference type="SAM" id="MobiDB-lite"/>
    </source>
</evidence>
<dbReference type="HOGENOM" id="CLU_2500287_0_0_1"/>
<proteinExistence type="predicted"/>
<evidence type="ECO:0000313" key="2">
    <source>
        <dbReference type="EMBL" id="EDW32621.1"/>
    </source>
</evidence>
<dbReference type="EMBL" id="CH479474">
    <property type="protein sequence ID" value="EDW32621.1"/>
    <property type="molecule type" value="Genomic_DNA"/>
</dbReference>
<dbReference type="SUPFAM" id="SSF56219">
    <property type="entry name" value="DNase I-like"/>
    <property type="match status" value="1"/>
</dbReference>
<name>B4HCV4_DROPE</name>